<reference evidence="9 13" key="4">
    <citation type="submission" date="2017-04" db="EMBL/GenBank/DDBJ databases">
        <title>Comparison of Acinetobacter baumannii whole genome sequences from two major hospitals in Kuwait.</title>
        <authorList>
            <person name="Nasser K."/>
            <person name="Habibi N."/>
            <person name="Khan M.W."/>
            <person name="Purohit P."/>
            <person name="Al-Obaid I."/>
            <person name="Dhar R."/>
            <person name="Al-Fouzan W."/>
            <person name="Mustafa A.S."/>
        </authorList>
    </citation>
    <scope>NUCLEOTIDE SEQUENCE [LARGE SCALE GENOMIC DNA]</scope>
    <source>
        <strain evidence="9 13">KUFAR57</strain>
    </source>
</reference>
<protein>
    <submittedName>
        <fullName evidence="4">Uncharacterized protein</fullName>
    </submittedName>
</protein>
<dbReference type="EMBL" id="CP018664">
    <property type="protein sequence ID" value="APP31859.1"/>
    <property type="molecule type" value="Genomic_DNA"/>
</dbReference>
<dbReference type="EMBL" id="JACZEI010000028">
    <property type="protein sequence ID" value="MBE0331311.1"/>
    <property type="molecule type" value="Genomic_DNA"/>
</dbReference>
<evidence type="ECO:0000313" key="13">
    <source>
        <dbReference type="Proteomes" id="UP000237823"/>
    </source>
</evidence>
<evidence type="ECO:0000313" key="9">
    <source>
        <dbReference type="EMBL" id="PRN33807.1"/>
    </source>
</evidence>
<dbReference type="KEGG" id="abw:BL01_13280"/>
<evidence type="ECO:0000313" key="7">
    <source>
        <dbReference type="EMBL" id="MDR8260350.1"/>
    </source>
</evidence>
<evidence type="ECO:0000313" key="3">
    <source>
        <dbReference type="EMBL" id="APP31859.1"/>
    </source>
</evidence>
<reference evidence="3 11" key="1">
    <citation type="journal article" date="2014" name="Antimicrob. Agents Chemother.">
        <title>Triclosan can select for an AdeIJK-overexpressing mutant of Acinetobacter baumannii ATCC 17978 that displays reduced susceptibility to multiple antibiotics.</title>
        <authorList>
            <person name="Fernando D.M."/>
            <person name="Xu W."/>
            <person name="Loewen P.C."/>
            <person name="Zhanel G.G."/>
            <person name="Kumar A."/>
        </authorList>
    </citation>
    <scope>NUCLEOTIDE SEQUENCE [LARGE SCALE GENOMIC DNA]</scope>
    <source>
        <strain evidence="11">ATCC 17978</strain>
        <strain evidence="3">ATCC 17978-VU</strain>
    </source>
</reference>
<accession>A0A0G3D062</accession>
<evidence type="ECO:0000313" key="4">
    <source>
        <dbReference type="EMBL" id="MBD0220310.1"/>
    </source>
</evidence>
<keyword evidence="2" id="KW-0732">Signal</keyword>
<dbReference type="Proteomes" id="UP000237823">
    <property type="component" value="Unassembled WGS sequence"/>
</dbReference>
<dbReference type="EMBL" id="JACSVK010000022">
    <property type="protein sequence ID" value="MBD0220310.1"/>
    <property type="molecule type" value="Genomic_DNA"/>
</dbReference>
<feature type="chain" id="PRO_5015039234" evidence="2">
    <location>
        <begin position="27"/>
        <end position="230"/>
    </location>
</feature>
<feature type="compositionally biased region" description="Polar residues" evidence="1">
    <location>
        <begin position="183"/>
        <end position="197"/>
    </location>
</feature>
<dbReference type="STRING" id="1096995.BJAB07104_01458"/>
<proteinExistence type="predicted"/>
<dbReference type="EMBL" id="CP061525">
    <property type="protein sequence ID" value="QNV20569.1"/>
    <property type="molecule type" value="Genomic_DNA"/>
</dbReference>
<reference evidence="3" key="2">
    <citation type="submission" date="2015-12" db="EMBL/GenBank/DDBJ databases">
        <authorList>
            <person name="Singh M.K."/>
            <person name="Fernando D.M."/>
            <person name="Kumar A."/>
        </authorList>
    </citation>
    <scope>NUCLEOTIDE SEQUENCE</scope>
    <source>
        <strain evidence="3">ATCC 17978-VU</strain>
    </source>
</reference>
<feature type="signal peptide" evidence="2">
    <location>
        <begin position="1"/>
        <end position="26"/>
    </location>
</feature>
<feature type="region of interest" description="Disordered" evidence="1">
    <location>
        <begin position="152"/>
        <end position="230"/>
    </location>
</feature>
<evidence type="ECO:0000313" key="11">
    <source>
        <dbReference type="Proteomes" id="UP000072389"/>
    </source>
</evidence>
<evidence type="ECO:0000313" key="8">
    <source>
        <dbReference type="EMBL" id="PQL82624.1"/>
    </source>
</evidence>
<dbReference type="AlphaFoldDB" id="A0A0G3D062"/>
<reference evidence="5" key="9">
    <citation type="submission" date="2020-09" db="EMBL/GenBank/DDBJ databases">
        <title>Distribution of Beta-Lactamase Producing Gram-Negative Bacterial Isolates in Isabela River of Santo Domingo, Dominican Republic.</title>
        <authorList>
            <person name="Calderon V."/>
            <person name="Bonnelly R."/>
            <person name="Del Rosario C."/>
            <person name="Duarte A."/>
            <person name="Barauna R."/>
            <person name="Juca Ramos R.T."/>
            <person name="Perdomo O.P."/>
            <person name="Rodriguez De Francisco L.E."/>
            <person name="Franco De Los Santos E.F."/>
        </authorList>
    </citation>
    <scope>NUCLEOTIDE SEQUENCE</scope>
    <source>
        <strain evidence="5">INTEC_BI15</strain>
    </source>
</reference>
<dbReference type="Proteomes" id="UP000233757">
    <property type="component" value="Unassembled WGS sequence"/>
</dbReference>
<feature type="compositionally biased region" description="Low complexity" evidence="1">
    <location>
        <begin position="159"/>
        <end position="171"/>
    </location>
</feature>
<dbReference type="EMBL" id="VMBB01000009">
    <property type="protein sequence ID" value="MDR8260350.1"/>
    <property type="molecule type" value="Genomic_DNA"/>
</dbReference>
<gene>
    <name evidence="3" type="ORF">AUO97_13960</name>
    <name evidence="9" type="ORF">B9W25_12490</name>
    <name evidence="8" type="ORF">CV954_012215</name>
    <name evidence="7" type="ORF">FPK87_07645</name>
    <name evidence="10" type="ORF">FQZ18_12405</name>
    <name evidence="4" type="ORF">IAG11_10435</name>
    <name evidence="5" type="ORF">IHV20_02970</name>
    <name evidence="6" type="ORF">IHV20_14290</name>
</gene>
<reference evidence="10 14" key="8">
    <citation type="submission" date="2020-09" db="EMBL/GenBank/DDBJ databases">
        <title>Carbapenem-Resistant Acinetobacter baumannii devoid of typical resistance factors.</title>
        <authorList>
            <person name="Hoffmann M."/>
            <person name="Luo Y."/>
            <person name="Strain E."/>
            <person name="Rand H."/>
            <person name="Javkar K.G."/>
        </authorList>
    </citation>
    <scope>NUCLEOTIDE SEQUENCE [LARGE SCALE GENOMIC DNA]</scope>
    <source>
        <strain evidence="10 14">CFSAN093705</strain>
    </source>
</reference>
<dbReference type="OMA" id="VTYPPAK"/>
<sequence>MKVVLKRSILILFLTGNIIGLSYAQAAELEPVKLKKSCIKKNPLAEGQNDPELLNIFKQVCDSDNTTQKNDLLAKAAMRFYQTNQPVKALNLASQLQSQNIRGSLITDVLFLSGVSIANNSLQQMRNQEMRYLTNDITYPPAKQLVENIHTAMPAPDPSSFKTNNSESSSTDNEKRNYKKQYATRNKVSASRTSNKRVVSPAKATAVKPKTAPAATVNKSKSSPFDPLIK</sequence>
<evidence type="ECO:0000313" key="15">
    <source>
        <dbReference type="Proteomes" id="UP000634608"/>
    </source>
</evidence>
<evidence type="ECO:0000256" key="1">
    <source>
        <dbReference type="SAM" id="MobiDB-lite"/>
    </source>
</evidence>
<organism evidence="4 15">
    <name type="scientific">Acinetobacter baumannii</name>
    <dbReference type="NCBI Taxonomy" id="470"/>
    <lineage>
        <taxon>Bacteria</taxon>
        <taxon>Pseudomonadati</taxon>
        <taxon>Pseudomonadota</taxon>
        <taxon>Gammaproteobacteria</taxon>
        <taxon>Moraxellales</taxon>
        <taxon>Moraxellaceae</taxon>
        <taxon>Acinetobacter</taxon>
        <taxon>Acinetobacter calcoaceticus/baumannii complex</taxon>
    </lineage>
</organism>
<dbReference type="Proteomes" id="UP000655940">
    <property type="component" value="Unassembled WGS sequence"/>
</dbReference>
<dbReference type="Proteomes" id="UP000516419">
    <property type="component" value="Chromosome"/>
</dbReference>
<dbReference type="EMBL" id="NEPB01000028">
    <property type="protein sequence ID" value="PRN33807.1"/>
    <property type="molecule type" value="Genomic_DNA"/>
</dbReference>
<dbReference type="eggNOG" id="ENOG502ZF5Q">
    <property type="taxonomic scope" value="Bacteria"/>
</dbReference>
<name>A0A0G3D062_ACIBA</name>
<dbReference type="RefSeq" id="WP_000869709.1">
    <property type="nucleotide sequence ID" value="NZ_AP025531.1"/>
</dbReference>
<dbReference type="Proteomes" id="UP000072389">
    <property type="component" value="Chromosome"/>
</dbReference>
<evidence type="ECO:0000313" key="5">
    <source>
        <dbReference type="EMBL" id="MBE0329113.1"/>
    </source>
</evidence>
<dbReference type="EMBL" id="JACZEI010000002">
    <property type="protein sequence ID" value="MBE0329113.1"/>
    <property type="molecule type" value="Genomic_DNA"/>
</dbReference>
<feature type="compositionally biased region" description="Low complexity" evidence="1">
    <location>
        <begin position="201"/>
        <end position="217"/>
    </location>
</feature>
<evidence type="ECO:0000313" key="6">
    <source>
        <dbReference type="EMBL" id="MBE0331311.1"/>
    </source>
</evidence>
<reference evidence="3" key="3">
    <citation type="submission" date="2016-12" db="EMBL/GenBank/DDBJ databases">
        <authorList>
            <person name="Singh M."/>
            <person name="Fernando D."/>
            <person name="Kumar A."/>
        </authorList>
    </citation>
    <scope>NUCLEOTIDE SEQUENCE</scope>
    <source>
        <strain evidence="3">ATCC 17978-VU</strain>
    </source>
</reference>
<dbReference type="Proteomes" id="UP000634608">
    <property type="component" value="Unassembled WGS sequence"/>
</dbReference>
<evidence type="ECO:0000313" key="12">
    <source>
        <dbReference type="Proteomes" id="UP000233757"/>
    </source>
</evidence>
<evidence type="ECO:0000313" key="10">
    <source>
        <dbReference type="EMBL" id="QNV20569.1"/>
    </source>
</evidence>
<reference evidence="7" key="6">
    <citation type="submission" date="2019-07" db="EMBL/GenBank/DDBJ databases">
        <title>Biological characteristics of mucoid Acinetobacter baumannii from a general hospital in China.</title>
        <authorList>
            <person name="Hua X."/>
            <person name="Yu Y."/>
        </authorList>
    </citation>
    <scope>NUCLEOTIDE SEQUENCE [LARGE SCALE GENOMIC DNA]</scope>
    <source>
        <strain evidence="7">N41</strain>
    </source>
</reference>
<reference evidence="4" key="7">
    <citation type="submission" date="2020-08" db="EMBL/GenBank/DDBJ databases">
        <title>Diversity of carbapenem-resistant Acinetobacter baumannii and bacteriophage-mediated spread of the Oxa23 carbapenemase.</title>
        <authorList>
            <person name="Abouelfetouh A."/>
            <person name="Mattock J."/>
            <person name="Turner D."/>
            <person name="Li E."/>
            <person name="Evans B.A."/>
        </authorList>
    </citation>
    <scope>NUCLEOTIDE SEQUENCE</scope>
    <source>
        <strain evidence="4">A86</strain>
    </source>
</reference>
<reference evidence="8 12" key="5">
    <citation type="submission" date="2018-02" db="EMBL/GenBank/DDBJ databases">
        <title>Acinetobacter baumanii whole genome sequence.</title>
        <authorList>
            <person name="Qasim Z.J."/>
        </authorList>
    </citation>
    <scope>NUCLEOTIDE SEQUENCE [LARGE SCALE GENOMIC DNA]</scope>
    <source>
        <strain evidence="8 12">ZQ8</strain>
    </source>
</reference>
<dbReference type="EMBL" id="PHJU02000026">
    <property type="protein sequence ID" value="PQL82624.1"/>
    <property type="molecule type" value="Genomic_DNA"/>
</dbReference>
<evidence type="ECO:0000256" key="2">
    <source>
        <dbReference type="SAM" id="SignalP"/>
    </source>
</evidence>
<evidence type="ECO:0000313" key="14">
    <source>
        <dbReference type="Proteomes" id="UP000516419"/>
    </source>
</evidence>